<dbReference type="PANTHER" id="PTHR46825:SF7">
    <property type="entry name" value="D-ALANYL-D-ALANINE CARBOXYPEPTIDASE"/>
    <property type="match status" value="1"/>
</dbReference>
<organism evidence="2 3">
    <name type="scientific">Pseudoalteromonas rubra</name>
    <dbReference type="NCBI Taxonomy" id="43658"/>
    <lineage>
        <taxon>Bacteria</taxon>
        <taxon>Pseudomonadati</taxon>
        <taxon>Pseudomonadota</taxon>
        <taxon>Gammaproteobacteria</taxon>
        <taxon>Alteromonadales</taxon>
        <taxon>Pseudoalteromonadaceae</taxon>
        <taxon>Pseudoalteromonas</taxon>
    </lineage>
</organism>
<sequence>MFPIFWLLILGYPSGGSDLLSEETVRYFIVPLLFLLASCSEKTEPSNKDEFEQIVSSYMLKHDYVGLSIAAIKDGDVVFDRAYGYADQNRKEKFSAKKVISLGSNTKTLTASAILLLQERGLLNLSDPLEKHLPFKLQHSEKITLQEMLCHSSDLSDVFGVGRFEDYVWQKAKSQKEFIDKLNLDSHEPMAGERYRYNNTAYFLLGLVVEHVSHQSLGDFFREYIFANMPEANLYYLGDSFYSPILAPSFEKNGFKANLYESPVEYRVVGGAGALAGDLVSYLRMFKSLVSGEILSRDSSAMLQSVCRFKDGSEVINEKKQNIGLGIEVFKINGETVYSRGGALNGYVSAVYYFPSRKLTIGVTGNTWAPLAPMLESLFETNWHNEL</sequence>
<dbReference type="InterPro" id="IPR050491">
    <property type="entry name" value="AmpC-like"/>
</dbReference>
<accession>A0A5S3X274</accession>
<dbReference type="Gene3D" id="3.40.710.10">
    <property type="entry name" value="DD-peptidase/beta-lactamase superfamily"/>
    <property type="match status" value="1"/>
</dbReference>
<dbReference type="InterPro" id="IPR001466">
    <property type="entry name" value="Beta-lactam-related"/>
</dbReference>
<proteinExistence type="predicted"/>
<dbReference type="PANTHER" id="PTHR46825">
    <property type="entry name" value="D-ALANYL-D-ALANINE-CARBOXYPEPTIDASE/ENDOPEPTIDASE AMPH"/>
    <property type="match status" value="1"/>
</dbReference>
<dbReference type="Pfam" id="PF00144">
    <property type="entry name" value="Beta-lactamase"/>
    <property type="match status" value="1"/>
</dbReference>
<dbReference type="SUPFAM" id="SSF56601">
    <property type="entry name" value="beta-lactamase/transpeptidase-like"/>
    <property type="match status" value="1"/>
</dbReference>
<name>A0A5S3X274_9GAMM</name>
<dbReference type="EMBL" id="PNCJ01000011">
    <property type="protein sequence ID" value="TMP38169.1"/>
    <property type="molecule type" value="Genomic_DNA"/>
</dbReference>
<gene>
    <name evidence="2" type="ORF">CWB98_07575</name>
</gene>
<dbReference type="Proteomes" id="UP000306719">
    <property type="component" value="Unassembled WGS sequence"/>
</dbReference>
<dbReference type="OrthoDB" id="9799367at2"/>
<dbReference type="RefSeq" id="WP_138544289.1">
    <property type="nucleotide sequence ID" value="NZ_PNCJ01000011.1"/>
</dbReference>
<evidence type="ECO:0000313" key="3">
    <source>
        <dbReference type="Proteomes" id="UP000306719"/>
    </source>
</evidence>
<evidence type="ECO:0000259" key="1">
    <source>
        <dbReference type="Pfam" id="PF00144"/>
    </source>
</evidence>
<dbReference type="AlphaFoldDB" id="A0A5S3X274"/>
<reference evidence="3" key="2">
    <citation type="submission" date="2019-06" db="EMBL/GenBank/DDBJ databases">
        <title>Co-occurence of chitin degradation, pigmentation and bioactivity in marine Pseudoalteromonas.</title>
        <authorList>
            <person name="Sonnenschein E.C."/>
            <person name="Bech P.K."/>
        </authorList>
    </citation>
    <scope>NUCLEOTIDE SEQUENCE [LARGE SCALE GENOMIC DNA]</scope>
    <source>
        <strain evidence="3">S2599</strain>
    </source>
</reference>
<evidence type="ECO:0000313" key="2">
    <source>
        <dbReference type="EMBL" id="TMP38169.1"/>
    </source>
</evidence>
<dbReference type="InterPro" id="IPR012338">
    <property type="entry name" value="Beta-lactam/transpept-like"/>
</dbReference>
<comment type="caution">
    <text evidence="2">The sequence shown here is derived from an EMBL/GenBank/DDBJ whole genome shotgun (WGS) entry which is preliminary data.</text>
</comment>
<feature type="domain" description="Beta-lactamase-related" evidence="1">
    <location>
        <begin position="51"/>
        <end position="370"/>
    </location>
</feature>
<protein>
    <recommendedName>
        <fullName evidence="1">Beta-lactamase-related domain-containing protein</fullName>
    </recommendedName>
</protein>
<reference evidence="2 3" key="1">
    <citation type="submission" date="2018-01" db="EMBL/GenBank/DDBJ databases">
        <authorList>
            <person name="Paulsen S."/>
            <person name="Gram L.K."/>
        </authorList>
    </citation>
    <scope>NUCLEOTIDE SEQUENCE [LARGE SCALE GENOMIC DNA]</scope>
    <source>
        <strain evidence="2 3">S2599</strain>
    </source>
</reference>